<sequence>MSLAISNFANLSNLTSLVISNNTKSDTISRYSSMYKEKNKKIVELLIQELSDFTSENEYILVNKLHMNIPKDTYNLLYFQFIKSEIDEKNIKNSNHQAIFSNFKFGEKLFKKLETLKKHCNDYNA</sequence>
<name>A0ACA9MUJ2_9GLOM</name>
<dbReference type="Proteomes" id="UP000789702">
    <property type="component" value="Unassembled WGS sequence"/>
</dbReference>
<protein>
    <submittedName>
        <fullName evidence="1">12758_t:CDS:1</fullName>
    </submittedName>
</protein>
<reference evidence="1" key="1">
    <citation type="submission" date="2021-06" db="EMBL/GenBank/DDBJ databases">
        <authorList>
            <person name="Kallberg Y."/>
            <person name="Tangrot J."/>
            <person name="Rosling A."/>
        </authorList>
    </citation>
    <scope>NUCLEOTIDE SEQUENCE</scope>
    <source>
        <strain evidence="1">IL203A</strain>
    </source>
</reference>
<proteinExistence type="predicted"/>
<organism evidence="1 2">
    <name type="scientific">Dentiscutata heterogama</name>
    <dbReference type="NCBI Taxonomy" id="1316150"/>
    <lineage>
        <taxon>Eukaryota</taxon>
        <taxon>Fungi</taxon>
        <taxon>Fungi incertae sedis</taxon>
        <taxon>Mucoromycota</taxon>
        <taxon>Glomeromycotina</taxon>
        <taxon>Glomeromycetes</taxon>
        <taxon>Diversisporales</taxon>
        <taxon>Gigasporaceae</taxon>
        <taxon>Dentiscutata</taxon>
    </lineage>
</organism>
<evidence type="ECO:0000313" key="2">
    <source>
        <dbReference type="Proteomes" id="UP000789702"/>
    </source>
</evidence>
<dbReference type="EMBL" id="CAJVPU010011164">
    <property type="protein sequence ID" value="CAG8612291.1"/>
    <property type="molecule type" value="Genomic_DNA"/>
</dbReference>
<comment type="caution">
    <text evidence="1">The sequence shown here is derived from an EMBL/GenBank/DDBJ whole genome shotgun (WGS) entry which is preliminary data.</text>
</comment>
<keyword evidence="2" id="KW-1185">Reference proteome</keyword>
<accession>A0ACA9MUJ2</accession>
<evidence type="ECO:0000313" key="1">
    <source>
        <dbReference type="EMBL" id="CAG8612291.1"/>
    </source>
</evidence>
<gene>
    <name evidence="1" type="ORF">DHETER_LOCUS7683</name>
</gene>